<dbReference type="GO" id="GO:0004722">
    <property type="term" value="F:protein serine/threonine phosphatase activity"/>
    <property type="evidence" value="ECO:0007669"/>
    <property type="project" value="InterPro"/>
</dbReference>
<dbReference type="PANTHER" id="PTHR13832:SF792">
    <property type="entry name" value="GM14286P"/>
    <property type="match status" value="1"/>
</dbReference>
<dbReference type="EMBL" id="JAACJO010000012">
    <property type="protein sequence ID" value="KAF5351823.1"/>
    <property type="molecule type" value="Genomic_DNA"/>
</dbReference>
<dbReference type="Gene3D" id="3.60.40.10">
    <property type="entry name" value="PPM-type phosphatase domain"/>
    <property type="match status" value="1"/>
</dbReference>
<dbReference type="Proteomes" id="UP000559027">
    <property type="component" value="Unassembled WGS sequence"/>
</dbReference>
<accession>A0A8H5FWY7</accession>
<evidence type="ECO:0000313" key="3">
    <source>
        <dbReference type="Proteomes" id="UP000559027"/>
    </source>
</evidence>
<dbReference type="OrthoDB" id="19329at2759"/>
<dbReference type="InterPro" id="IPR001932">
    <property type="entry name" value="PPM-type_phosphatase-like_dom"/>
</dbReference>
<sequence length="412" mass="45445">MSSTTKLTDMGWGGESYRYTSLTEPLLTSELIRLSSAKSIETLMPSLFNPASIRTLLARIATPFKTGPFQTVSGHAGHATVDHVLRTLPNQIRTNLQNTPSRDPDHISNLLVDSVVAFDHSIEQDFLRLVPDLQTITQMSDDQLRAIVHDIESSPEKNATISNACTVVLPLLPSSIPLDTISGLPASAIVKLDNSGKWSTSLLSSFHNGRNRAEVERIHQEHPDESECVYNSRVLGAIAVTRGQPPPLSFRSLASSQPVIALGDFEFKLPAVFTDRILARTNPGFKFSATTLPAVLARILTPPYLSSRPDVQHVSLADRDQYQDIRLIMCSDGLLDLYLDASESLTLEQLPSIWLDVLDNRDTSSDAYNNNLALALLRHAIGGNDLEKVSRNITVKLGFRWMDDTTILVQRI</sequence>
<protein>
    <recommendedName>
        <fullName evidence="1">PPM-type phosphatase domain-containing protein</fullName>
    </recommendedName>
</protein>
<keyword evidence="3" id="KW-1185">Reference proteome</keyword>
<name>A0A8H5FWY7_9AGAR</name>
<gene>
    <name evidence="2" type="ORF">D9756_007370</name>
</gene>
<feature type="domain" description="PPM-type phosphatase" evidence="1">
    <location>
        <begin position="201"/>
        <end position="338"/>
    </location>
</feature>
<dbReference type="InterPro" id="IPR015655">
    <property type="entry name" value="PP2C"/>
</dbReference>
<dbReference type="AlphaFoldDB" id="A0A8H5FWY7"/>
<dbReference type="InterPro" id="IPR036457">
    <property type="entry name" value="PPM-type-like_dom_sf"/>
</dbReference>
<dbReference type="Pfam" id="PF00481">
    <property type="entry name" value="PP2C"/>
    <property type="match status" value="1"/>
</dbReference>
<proteinExistence type="predicted"/>
<evidence type="ECO:0000259" key="1">
    <source>
        <dbReference type="Pfam" id="PF00481"/>
    </source>
</evidence>
<dbReference type="SUPFAM" id="SSF81606">
    <property type="entry name" value="PP2C-like"/>
    <property type="match status" value="1"/>
</dbReference>
<dbReference type="PANTHER" id="PTHR13832">
    <property type="entry name" value="PROTEIN PHOSPHATASE 2C"/>
    <property type="match status" value="1"/>
</dbReference>
<comment type="caution">
    <text evidence="2">The sequence shown here is derived from an EMBL/GenBank/DDBJ whole genome shotgun (WGS) entry which is preliminary data.</text>
</comment>
<evidence type="ECO:0000313" key="2">
    <source>
        <dbReference type="EMBL" id="KAF5351823.1"/>
    </source>
</evidence>
<reference evidence="2 3" key="1">
    <citation type="journal article" date="2020" name="ISME J.">
        <title>Uncovering the hidden diversity of litter-decomposition mechanisms in mushroom-forming fungi.</title>
        <authorList>
            <person name="Floudas D."/>
            <person name="Bentzer J."/>
            <person name="Ahren D."/>
            <person name="Johansson T."/>
            <person name="Persson P."/>
            <person name="Tunlid A."/>
        </authorList>
    </citation>
    <scope>NUCLEOTIDE SEQUENCE [LARGE SCALE GENOMIC DNA]</scope>
    <source>
        <strain evidence="2 3">CBS 146.42</strain>
    </source>
</reference>
<organism evidence="2 3">
    <name type="scientific">Leucocoprinus leucothites</name>
    <dbReference type="NCBI Taxonomy" id="201217"/>
    <lineage>
        <taxon>Eukaryota</taxon>
        <taxon>Fungi</taxon>
        <taxon>Dikarya</taxon>
        <taxon>Basidiomycota</taxon>
        <taxon>Agaricomycotina</taxon>
        <taxon>Agaricomycetes</taxon>
        <taxon>Agaricomycetidae</taxon>
        <taxon>Agaricales</taxon>
        <taxon>Agaricineae</taxon>
        <taxon>Agaricaceae</taxon>
        <taxon>Leucocoprinus</taxon>
    </lineage>
</organism>